<feature type="region of interest" description="Disordered" evidence="1">
    <location>
        <begin position="505"/>
        <end position="527"/>
    </location>
</feature>
<evidence type="ECO:0000256" key="1">
    <source>
        <dbReference type="SAM" id="MobiDB-lite"/>
    </source>
</evidence>
<evidence type="ECO:0000313" key="2">
    <source>
        <dbReference type="EMBL" id="MPL86078.1"/>
    </source>
</evidence>
<comment type="caution">
    <text evidence="2">The sequence shown here is derived from an EMBL/GenBank/DDBJ whole genome shotgun (WGS) entry which is preliminary data.</text>
</comment>
<gene>
    <name evidence="2" type="ORF">SDC9_32054</name>
</gene>
<dbReference type="AlphaFoldDB" id="A0A644V404"/>
<organism evidence="2">
    <name type="scientific">bioreactor metagenome</name>
    <dbReference type="NCBI Taxonomy" id="1076179"/>
    <lineage>
        <taxon>unclassified sequences</taxon>
        <taxon>metagenomes</taxon>
        <taxon>ecological metagenomes</taxon>
    </lineage>
</organism>
<feature type="compositionally biased region" description="Basic and acidic residues" evidence="1">
    <location>
        <begin position="505"/>
        <end position="525"/>
    </location>
</feature>
<name>A0A644V404_9ZZZZ</name>
<dbReference type="EMBL" id="VSSQ01000216">
    <property type="protein sequence ID" value="MPL86078.1"/>
    <property type="molecule type" value="Genomic_DNA"/>
</dbReference>
<accession>A0A644V404</accession>
<sequence>MKVPGALAAHRGTGSLLDPGVLEPVVQADARGDEILDRAAADRRHPHVEKPGVRHVIDEDLLHRVIGGLAFGRIDRARALVEQRIDLRVRIPLDVVPGRALLDVARHIAARHPKRRIAILIQIGRRQVVIPIRQMLVPARDIGRDDLDRDPHIGEVLLDDLGKAHPGLAIGHRDKLQHLALVARGLDQCLRLLRIVGPGLQIGVVIARRTGEGPVRDLAETVEQRLADELTVERIQDRLTEFLACGRALTVVQPHPGLRAEELPAGLGDAGIGQRLHPVDVEILDRAGGQDVDLSGLVGHRARGGVGDHVPVDLVEIGLALVPVLGVLHQLDIRALDPFGELERAGADRRVVGRVGGEIGAFVDVLRHDRHRADLETVQERAEGRFQPEHHGLGVRRGDAFDVIENGAEPRMGLAQEHVGAEHHIVGRERLPVVPPHPVLKVEGIGQAVGRHLPAFRQRGHRVQLGVVAQQPFVDVARHLLGRGVLHQAEHQAWRFGLDDDIRPPTRDRISQRWRHGQETRDDGRQNALHENSPLSFGHILVPSRCEVASAPEDGEIIRPSPSAAQIGLSYRCDKRDAPRHRSVMSSPCPASRLCHVQGDVAG</sequence>
<reference evidence="2" key="1">
    <citation type="submission" date="2019-08" db="EMBL/GenBank/DDBJ databases">
        <authorList>
            <person name="Kucharzyk K."/>
            <person name="Murdoch R.W."/>
            <person name="Higgins S."/>
            <person name="Loffler F."/>
        </authorList>
    </citation>
    <scope>NUCLEOTIDE SEQUENCE</scope>
</reference>
<protein>
    <submittedName>
        <fullName evidence="2">Uncharacterized protein</fullName>
    </submittedName>
</protein>
<proteinExistence type="predicted"/>